<protein>
    <submittedName>
        <fullName evidence="2">Uncharacterized protein</fullName>
    </submittedName>
</protein>
<gene>
    <name evidence="2" type="ORF">M4486_07130</name>
</gene>
<name>A0ABY4N927_9MICO</name>
<dbReference type="RefSeq" id="WP_249480440.1">
    <property type="nucleotide sequence ID" value="NZ_CP097218.1"/>
</dbReference>
<sequence length="196" mass="20870">MNNSYRVGTCGSTNTSIEVTSIGSGTTPDGAPFGLYLYDTDDVSTATNATITYWVLGNHATSGSTAITWSSASGHSSCWNYQGRIGTAQKPDGLTYTGYRWTYTCAINPKSTTTGNDGVKRVMLGNFHVTSNTFAQPTGSCGKLNFWTERAVTLDGNAYTFQRRAGTDGAYTASTRARSARATNEDDGDDPRTGLS</sequence>
<evidence type="ECO:0000313" key="2">
    <source>
        <dbReference type="EMBL" id="UQN31048.1"/>
    </source>
</evidence>
<dbReference type="EMBL" id="CP097218">
    <property type="protein sequence ID" value="UQN31048.1"/>
    <property type="molecule type" value="Genomic_DNA"/>
</dbReference>
<accession>A0ABY4N927</accession>
<feature type="region of interest" description="Disordered" evidence="1">
    <location>
        <begin position="170"/>
        <end position="196"/>
    </location>
</feature>
<reference evidence="2" key="1">
    <citation type="submission" date="2022-05" db="EMBL/GenBank/DDBJ databases">
        <title>Genomic analysis of Brachybacterium sp. CBA3104.</title>
        <authorList>
            <person name="Roh S.W."/>
            <person name="Kim Y.B."/>
            <person name="Kim Y."/>
        </authorList>
    </citation>
    <scope>NUCLEOTIDE SEQUENCE</scope>
    <source>
        <strain evidence="2">CBA3104</strain>
    </source>
</reference>
<evidence type="ECO:0000256" key="1">
    <source>
        <dbReference type="SAM" id="MobiDB-lite"/>
    </source>
</evidence>
<feature type="compositionally biased region" description="Low complexity" evidence="1">
    <location>
        <begin position="172"/>
        <end position="182"/>
    </location>
</feature>
<keyword evidence="3" id="KW-1185">Reference proteome</keyword>
<evidence type="ECO:0000313" key="3">
    <source>
        <dbReference type="Proteomes" id="UP001055868"/>
    </source>
</evidence>
<dbReference type="Proteomes" id="UP001055868">
    <property type="component" value="Chromosome"/>
</dbReference>
<organism evidence="2 3">
    <name type="scientific">Brachybacterium kimchii</name>
    <dbReference type="NCBI Taxonomy" id="2942909"/>
    <lineage>
        <taxon>Bacteria</taxon>
        <taxon>Bacillati</taxon>
        <taxon>Actinomycetota</taxon>
        <taxon>Actinomycetes</taxon>
        <taxon>Micrococcales</taxon>
        <taxon>Dermabacteraceae</taxon>
        <taxon>Brachybacterium</taxon>
    </lineage>
</organism>
<proteinExistence type="predicted"/>